<evidence type="ECO:0000259" key="1">
    <source>
        <dbReference type="Pfam" id="PF26607"/>
    </source>
</evidence>
<dbReference type="Pfam" id="PF26607">
    <property type="entry name" value="DUF8189"/>
    <property type="match status" value="1"/>
</dbReference>
<gene>
    <name evidence="2" type="ORF">F5983_32615</name>
</gene>
<dbReference type="AlphaFoldDB" id="A0A5N5ECE9"/>
<sequence>MTAESGELFVESFEFGTTQAERLERLRGQLQGHPAVGTRAAQRTQPGPGSNLLLGVMLHAAARLEAGLELTDLEARMLAPLRLLMSEDDVRDFGRVYREETAARSTAAVLPQTLTSRTVADGYAMEDLVKDLPALREEILGQDNVSVVDLSTATLQNDTYDSAQFIAGQAAYGYGATLVTASAPPEEQPGVNASFMARVDMHAFYCEDESNEATVDDEIYWGGSSVGAFSARQQYLSRVFTNVDKGEWHNFAANQTLYSGRVDTSLVCNISCWEEDDGGADWMNKLRDTLRAIGAELQNFVDTMEVYGYLAPQYGDFLDFAQLAGLVARLIAWLIDLFKNPDDLIQERTLVFTQAALRQLVTSGGGGSTGWVFNGGDSEGRHRLQLKWIGTPPPADNPGDIKLISPANGQWGSTTRLTGGITDWGPSLAIHNGDLHVASRGLNGGVHIGKVTNGAWQGYGFVPGLMSWTPPELAVHGGNLHVSSGGQNGEIYVTAQSGSTWGTPVKLPGTSTGRAALVSHGGKLFCAVRGQNTDLYLSQRDGSTWSAFQHIRGLKSLKTPALASHDGKLYVGLIGFEGAAYVVSHDGTTWSGITKLGGTTDSSPSLTVRNGVLYYAIRGLDSLIYLNSFTGTSWTGFNQTVPDAYTMSEPALAGGTGDTLHIAYRTT</sequence>
<organism evidence="2 3">
    <name type="scientific">Streptomyces arboris</name>
    <dbReference type="NCBI Taxonomy" id="2600619"/>
    <lineage>
        <taxon>Bacteria</taxon>
        <taxon>Bacillati</taxon>
        <taxon>Actinomycetota</taxon>
        <taxon>Actinomycetes</taxon>
        <taxon>Kitasatosporales</taxon>
        <taxon>Streptomycetaceae</taxon>
        <taxon>Streptomyces</taxon>
    </lineage>
</organism>
<evidence type="ECO:0000313" key="3">
    <source>
        <dbReference type="Proteomes" id="UP000326907"/>
    </source>
</evidence>
<feature type="domain" description="PLL-like beta propeller" evidence="1">
    <location>
        <begin position="407"/>
        <end position="637"/>
    </location>
</feature>
<dbReference type="InterPro" id="IPR015943">
    <property type="entry name" value="WD40/YVTN_repeat-like_dom_sf"/>
</dbReference>
<name>A0A5N5ECE9_9ACTN</name>
<dbReference type="InterPro" id="IPR058502">
    <property type="entry name" value="PLL-like_beta-prop"/>
</dbReference>
<dbReference type="RefSeq" id="WP_151513474.1">
    <property type="nucleotide sequence ID" value="NZ_VYUA01000050.1"/>
</dbReference>
<dbReference type="Proteomes" id="UP000326907">
    <property type="component" value="Unassembled WGS sequence"/>
</dbReference>
<accession>A0A5N5ECE9</accession>
<dbReference type="EMBL" id="VYUA01000050">
    <property type="protein sequence ID" value="KAB2588389.1"/>
    <property type="molecule type" value="Genomic_DNA"/>
</dbReference>
<comment type="caution">
    <text evidence="2">The sequence shown here is derived from an EMBL/GenBank/DDBJ whole genome shotgun (WGS) entry which is preliminary data.</text>
</comment>
<proteinExistence type="predicted"/>
<reference evidence="2 3" key="1">
    <citation type="submission" date="2019-09" db="EMBL/GenBank/DDBJ databases">
        <authorList>
            <person name="Liu P."/>
        </authorList>
    </citation>
    <scope>NUCLEOTIDE SEQUENCE [LARGE SCALE GENOMIC DNA]</scope>
    <source>
        <strain evidence="2 3">TRM68085</strain>
    </source>
</reference>
<dbReference type="SUPFAM" id="SSF89372">
    <property type="entry name" value="Fucose-specific lectin"/>
    <property type="match status" value="1"/>
</dbReference>
<keyword evidence="3" id="KW-1185">Reference proteome</keyword>
<protein>
    <recommendedName>
        <fullName evidence="1">PLL-like beta propeller domain-containing protein</fullName>
    </recommendedName>
</protein>
<dbReference type="Gene3D" id="2.130.10.10">
    <property type="entry name" value="YVTN repeat-like/Quinoprotein amine dehydrogenase"/>
    <property type="match status" value="1"/>
</dbReference>
<evidence type="ECO:0000313" key="2">
    <source>
        <dbReference type="EMBL" id="KAB2588389.1"/>
    </source>
</evidence>